<evidence type="ECO:0000313" key="2">
    <source>
        <dbReference type="EMBL" id="GBM58640.1"/>
    </source>
</evidence>
<name>A0A4Y2GXZ9_ARAVE</name>
<dbReference type="AlphaFoldDB" id="A0A4Y2GXZ9"/>
<reference evidence="2 6" key="1">
    <citation type="journal article" date="2019" name="Sci. Rep.">
        <title>Orb-weaving spider Araneus ventricosus genome elucidates the spidroin gene catalogue.</title>
        <authorList>
            <person name="Kono N."/>
            <person name="Nakamura H."/>
            <person name="Ohtoshi R."/>
            <person name="Moran D.A.P."/>
            <person name="Shinohara A."/>
            <person name="Yoshida Y."/>
            <person name="Fujiwara M."/>
            <person name="Mori M."/>
            <person name="Tomita M."/>
            <person name="Arakawa K."/>
        </authorList>
    </citation>
    <scope>NUCLEOTIDE SEQUENCE [LARGE SCALE GENOMIC DNA]</scope>
</reference>
<comment type="caution">
    <text evidence="2">The sequence shown here is derived from an EMBL/GenBank/DDBJ whole genome shotgun (WGS) entry which is preliminary data.</text>
</comment>
<evidence type="ECO:0000313" key="3">
    <source>
        <dbReference type="EMBL" id="GBM58648.1"/>
    </source>
</evidence>
<accession>A0A4Y2GXZ9</accession>
<dbReference type="EMBL" id="BGPR01179726">
    <property type="protein sequence ID" value="GBM58719.1"/>
    <property type="molecule type" value="Genomic_DNA"/>
</dbReference>
<feature type="region of interest" description="Disordered" evidence="1">
    <location>
        <begin position="52"/>
        <end position="95"/>
    </location>
</feature>
<gene>
    <name evidence="5" type="ORF">AVEN_142884_1</name>
    <name evidence="2" type="ORF">AVEN_252062_1</name>
    <name evidence="3" type="ORF">AVEN_260371_1</name>
    <name evidence="4" type="ORF">AVEN_84145_1</name>
</gene>
<organism evidence="2 6">
    <name type="scientific">Araneus ventricosus</name>
    <name type="common">Orbweaver spider</name>
    <name type="synonym">Epeira ventricosa</name>
    <dbReference type="NCBI Taxonomy" id="182803"/>
    <lineage>
        <taxon>Eukaryota</taxon>
        <taxon>Metazoa</taxon>
        <taxon>Ecdysozoa</taxon>
        <taxon>Arthropoda</taxon>
        <taxon>Chelicerata</taxon>
        <taxon>Arachnida</taxon>
        <taxon>Araneae</taxon>
        <taxon>Araneomorphae</taxon>
        <taxon>Entelegynae</taxon>
        <taxon>Araneoidea</taxon>
        <taxon>Araneidae</taxon>
        <taxon>Araneus</taxon>
    </lineage>
</organism>
<evidence type="ECO:0000256" key="1">
    <source>
        <dbReference type="SAM" id="MobiDB-lite"/>
    </source>
</evidence>
<evidence type="ECO:0000313" key="4">
    <source>
        <dbReference type="EMBL" id="GBM58719.1"/>
    </source>
</evidence>
<dbReference type="EMBL" id="BGPR01179705">
    <property type="protein sequence ID" value="GBM58648.1"/>
    <property type="molecule type" value="Genomic_DNA"/>
</dbReference>
<dbReference type="EMBL" id="BGPR01179733">
    <property type="protein sequence ID" value="GBM58733.1"/>
    <property type="molecule type" value="Genomic_DNA"/>
</dbReference>
<keyword evidence="6" id="KW-1185">Reference proteome</keyword>
<evidence type="ECO:0000313" key="5">
    <source>
        <dbReference type="EMBL" id="GBM58733.1"/>
    </source>
</evidence>
<protein>
    <submittedName>
        <fullName evidence="2">Uncharacterized protein</fullName>
    </submittedName>
</protein>
<sequence>MIIRGQLSEGLQDSNRGIQSEVQIAITDRAQSLTQEVHLVIEVEVVHSRRLHANPTTGHSEPLSLLSLRSRRRPTPPPAFKTGPRPAFAREPHSSSPTGIHFVNFAFVREPHSPSPTGLHFVVFGFCERASIPLPMVAFQFYDPTLQMDKKRD</sequence>
<dbReference type="Proteomes" id="UP000499080">
    <property type="component" value="Unassembled WGS sequence"/>
</dbReference>
<dbReference type="EMBL" id="BGPR01179703">
    <property type="protein sequence ID" value="GBM58640.1"/>
    <property type="molecule type" value="Genomic_DNA"/>
</dbReference>
<proteinExistence type="predicted"/>
<evidence type="ECO:0000313" key="6">
    <source>
        <dbReference type="Proteomes" id="UP000499080"/>
    </source>
</evidence>